<name>A0ABQ6IBJ1_9MICO</name>
<dbReference type="Proteomes" id="UP001157125">
    <property type="component" value="Unassembled WGS sequence"/>
</dbReference>
<feature type="region of interest" description="Disordered" evidence="1">
    <location>
        <begin position="105"/>
        <end position="164"/>
    </location>
</feature>
<dbReference type="InterPro" id="IPR046357">
    <property type="entry name" value="PPIase_dom_sf"/>
</dbReference>
<reference evidence="3" key="1">
    <citation type="journal article" date="2019" name="Int. J. Syst. Evol. Microbiol.">
        <title>The Global Catalogue of Microorganisms (GCM) 10K type strain sequencing project: providing services to taxonomists for standard genome sequencing and annotation.</title>
        <authorList>
            <consortium name="The Broad Institute Genomics Platform"/>
            <consortium name="The Broad Institute Genome Sequencing Center for Infectious Disease"/>
            <person name="Wu L."/>
            <person name="Ma J."/>
        </authorList>
    </citation>
    <scope>NUCLEOTIDE SEQUENCE [LARGE SCALE GENOMIC DNA]</scope>
    <source>
        <strain evidence="3">NBRC 112299</strain>
    </source>
</reference>
<dbReference type="SUPFAM" id="SSF54534">
    <property type="entry name" value="FKBP-like"/>
    <property type="match status" value="1"/>
</dbReference>
<comment type="caution">
    <text evidence="2">The sequence shown here is derived from an EMBL/GenBank/DDBJ whole genome shotgun (WGS) entry which is preliminary data.</text>
</comment>
<keyword evidence="3" id="KW-1185">Reference proteome</keyword>
<evidence type="ECO:0000313" key="3">
    <source>
        <dbReference type="Proteomes" id="UP001157125"/>
    </source>
</evidence>
<evidence type="ECO:0000256" key="1">
    <source>
        <dbReference type="SAM" id="MobiDB-lite"/>
    </source>
</evidence>
<organism evidence="2 3">
    <name type="scientific">Demequina litorisediminis</name>
    <dbReference type="NCBI Taxonomy" id="1849022"/>
    <lineage>
        <taxon>Bacteria</taxon>
        <taxon>Bacillati</taxon>
        <taxon>Actinomycetota</taxon>
        <taxon>Actinomycetes</taxon>
        <taxon>Micrococcales</taxon>
        <taxon>Demequinaceae</taxon>
        <taxon>Demequina</taxon>
    </lineage>
</organism>
<dbReference type="EMBL" id="BSUN01000001">
    <property type="protein sequence ID" value="GMA35059.1"/>
    <property type="molecule type" value="Genomic_DNA"/>
</dbReference>
<protein>
    <recommendedName>
        <fullName evidence="4">Peptidylprolyl isomerase</fullName>
    </recommendedName>
</protein>
<gene>
    <name evidence="2" type="ORF">GCM10025876_12630</name>
</gene>
<evidence type="ECO:0008006" key="4">
    <source>
        <dbReference type="Google" id="ProtNLM"/>
    </source>
</evidence>
<dbReference type="RefSeq" id="WP_284327733.1">
    <property type="nucleotide sequence ID" value="NZ_BSUN01000001.1"/>
</dbReference>
<dbReference type="Gene3D" id="3.10.50.40">
    <property type="match status" value="1"/>
</dbReference>
<proteinExistence type="predicted"/>
<accession>A0ABQ6IBJ1</accession>
<feature type="compositionally biased region" description="Polar residues" evidence="1">
    <location>
        <begin position="133"/>
        <end position="142"/>
    </location>
</feature>
<sequence length="164" mass="17093">MDATAARVVAEGDGEDIVEGQVISLAYTVWSGEDQTLTYSTYDTDATEDLTYSESGLDPVLYEALQGQKVGVNLIYGSPGTTAEDGTVGASTFMAVTVQSAVTPLAAPEGETVTPEEGLPTVTLDDTGAPSVDFSTAESEPTGSWPRPSSRVRARRSPRATPSP</sequence>
<evidence type="ECO:0000313" key="2">
    <source>
        <dbReference type="EMBL" id="GMA35059.1"/>
    </source>
</evidence>